<dbReference type="EMBL" id="JAUMVS010000055">
    <property type="protein sequence ID" value="MDO4841850.1"/>
    <property type="molecule type" value="Genomic_DNA"/>
</dbReference>
<comment type="similarity">
    <text evidence="1">Belongs to the GppA/Ppx family.</text>
</comment>
<dbReference type="SUPFAM" id="SSF53067">
    <property type="entry name" value="Actin-like ATPase domain"/>
    <property type="match status" value="2"/>
</dbReference>
<protein>
    <submittedName>
        <fullName evidence="3">Exopolyphosphatase</fullName>
    </submittedName>
</protein>
<dbReference type="Gene3D" id="3.30.420.40">
    <property type="match status" value="1"/>
</dbReference>
<evidence type="ECO:0000313" key="4">
    <source>
        <dbReference type="Proteomes" id="UP001168575"/>
    </source>
</evidence>
<accession>A0AA43RJU0</accession>
<evidence type="ECO:0000259" key="2">
    <source>
        <dbReference type="Pfam" id="PF02541"/>
    </source>
</evidence>
<evidence type="ECO:0000256" key="1">
    <source>
        <dbReference type="ARBA" id="ARBA00007125"/>
    </source>
</evidence>
<proteinExistence type="inferred from homology"/>
<gene>
    <name evidence="3" type="ORF">Q3982_04150</name>
</gene>
<dbReference type="InterPro" id="IPR003695">
    <property type="entry name" value="Ppx_GppA_N"/>
</dbReference>
<sequence length="308" mass="33553">MKAGLNTKPKTKRIGVIDTGSNTVRLAVFDCDLSDRSKFKEPIDVKAVAGLSNYVQDGIFTQRGVEKASRTLSRHIDRAENLNCDEIYVFATAVLRNASNSEQAVHAIEKRIGHKIDLLSGFDEARLGCQGAFADGDDKEGTLIDLGGGSCEVTCFGETSVFSQSLKLGCISTYSEFVNCLFPTEEECRAIRFAAQDAIRSLNCDLSKTKQLFGIGGSVRAIARLTREMKCLEKTPKHIWATDVQDAVELLESHPDLFAHAAVRAVPERLHSVVPGCLIIGELISACGVEELDIKKGGLREGYLLSKL</sequence>
<dbReference type="InterPro" id="IPR043129">
    <property type="entry name" value="ATPase_NBD"/>
</dbReference>
<feature type="domain" description="Ppx/GppA phosphatase N-terminal" evidence="2">
    <location>
        <begin position="54"/>
        <end position="308"/>
    </location>
</feature>
<dbReference type="CDD" id="cd24052">
    <property type="entry name" value="ASKHA_NBD_HpPPX-GppA-like"/>
    <property type="match status" value="1"/>
</dbReference>
<dbReference type="GO" id="GO:0006357">
    <property type="term" value="P:regulation of transcription by RNA polymerase II"/>
    <property type="evidence" value="ECO:0007669"/>
    <property type="project" value="TreeGrafter"/>
</dbReference>
<organism evidence="3 4">
    <name type="scientific">Phoenicibacter congonensis</name>
    <dbReference type="NCBI Taxonomy" id="1944646"/>
    <lineage>
        <taxon>Bacteria</taxon>
        <taxon>Bacillati</taxon>
        <taxon>Actinomycetota</taxon>
        <taxon>Coriobacteriia</taxon>
        <taxon>Eggerthellales</taxon>
        <taxon>Eggerthellaceae</taxon>
        <taxon>Phoenicibacter</taxon>
    </lineage>
</organism>
<dbReference type="PANTHER" id="PTHR30005">
    <property type="entry name" value="EXOPOLYPHOSPHATASE"/>
    <property type="match status" value="1"/>
</dbReference>
<comment type="caution">
    <text evidence="3">The sequence shown here is derived from an EMBL/GenBank/DDBJ whole genome shotgun (WGS) entry which is preliminary data.</text>
</comment>
<dbReference type="PANTHER" id="PTHR30005:SF0">
    <property type="entry name" value="RETROGRADE REGULATION PROTEIN 2"/>
    <property type="match status" value="1"/>
</dbReference>
<dbReference type="Gene3D" id="3.30.420.150">
    <property type="entry name" value="Exopolyphosphatase. Domain 2"/>
    <property type="match status" value="1"/>
</dbReference>
<dbReference type="Proteomes" id="UP001168575">
    <property type="component" value="Unassembled WGS sequence"/>
</dbReference>
<dbReference type="InterPro" id="IPR050273">
    <property type="entry name" value="GppA/Ppx_hydrolase"/>
</dbReference>
<dbReference type="Pfam" id="PF02541">
    <property type="entry name" value="Ppx-GppA"/>
    <property type="match status" value="1"/>
</dbReference>
<keyword evidence="4" id="KW-1185">Reference proteome</keyword>
<evidence type="ECO:0000313" key="3">
    <source>
        <dbReference type="EMBL" id="MDO4841850.1"/>
    </source>
</evidence>
<dbReference type="AlphaFoldDB" id="A0AA43RJU0"/>
<name>A0AA43RJU0_9ACTN</name>
<reference evidence="3" key="1">
    <citation type="submission" date="2023-07" db="EMBL/GenBank/DDBJ databases">
        <title>Between Cages and Wild: Unraveling the Impact of Captivity on Animal Microbiomes and Antimicrobial Resistance.</title>
        <authorList>
            <person name="Schmartz G.P."/>
            <person name="Rehner J."/>
            <person name="Schuff M.J."/>
            <person name="Becker S.L."/>
            <person name="Kravczyk M."/>
            <person name="Gurevich A."/>
            <person name="Francke R."/>
            <person name="Mueller R."/>
            <person name="Keller V."/>
            <person name="Keller A."/>
        </authorList>
    </citation>
    <scope>NUCLEOTIDE SEQUENCE</scope>
    <source>
        <strain evidence="3">S12M_St_49</strain>
    </source>
</reference>